<evidence type="ECO:0000313" key="2">
    <source>
        <dbReference type="EMBL" id="BBO86191.1"/>
    </source>
</evidence>
<gene>
    <name evidence="2" type="ORF">DSCO28_67570</name>
</gene>
<reference evidence="2 3" key="1">
    <citation type="submission" date="2019-11" db="EMBL/GenBank/DDBJ databases">
        <title>Comparative genomics of hydrocarbon-degrading Desulfosarcina strains.</title>
        <authorList>
            <person name="Watanabe M."/>
            <person name="Kojima H."/>
            <person name="Fukui M."/>
        </authorList>
    </citation>
    <scope>NUCLEOTIDE SEQUENCE [LARGE SCALE GENOMIC DNA]</scope>
    <source>
        <strain evidence="2 3">28bB2T</strain>
    </source>
</reference>
<protein>
    <recommendedName>
        <fullName evidence="4">Lipoprotein</fullName>
    </recommendedName>
</protein>
<dbReference type="Proteomes" id="UP000425960">
    <property type="component" value="Chromosome"/>
</dbReference>
<evidence type="ECO:0008006" key="4">
    <source>
        <dbReference type="Google" id="ProtNLM"/>
    </source>
</evidence>
<feature type="signal peptide" evidence="1">
    <location>
        <begin position="1"/>
        <end position="22"/>
    </location>
</feature>
<dbReference type="PROSITE" id="PS51257">
    <property type="entry name" value="PROKAR_LIPOPROTEIN"/>
    <property type="match status" value="1"/>
</dbReference>
<proteinExistence type="predicted"/>
<name>A0A5K8A198_9BACT</name>
<evidence type="ECO:0000256" key="1">
    <source>
        <dbReference type="SAM" id="SignalP"/>
    </source>
</evidence>
<dbReference type="AlphaFoldDB" id="A0A5K8A198"/>
<feature type="chain" id="PRO_5024415325" description="Lipoprotein" evidence="1">
    <location>
        <begin position="23"/>
        <end position="68"/>
    </location>
</feature>
<keyword evidence="1" id="KW-0732">Signal</keyword>
<dbReference type="KEGG" id="dov:DSCO28_67570"/>
<dbReference type="RefSeq" id="WP_197910368.1">
    <property type="nucleotide sequence ID" value="NZ_AP021876.1"/>
</dbReference>
<accession>A0A5K8A198</accession>
<evidence type="ECO:0000313" key="3">
    <source>
        <dbReference type="Proteomes" id="UP000425960"/>
    </source>
</evidence>
<dbReference type="EMBL" id="AP021876">
    <property type="protein sequence ID" value="BBO86191.1"/>
    <property type="molecule type" value="Genomic_DNA"/>
</dbReference>
<sequence length="68" mass="7773">MKLFYTALIVLLLAGCATPVSHTNIPLSTYDKDTEYGIEDRDDGFGITVYYSRYQFIPESDAWMDSPR</sequence>
<organism evidence="2 3">
    <name type="scientific">Desulfosarcina ovata subsp. sediminis</name>
    <dbReference type="NCBI Taxonomy" id="885957"/>
    <lineage>
        <taxon>Bacteria</taxon>
        <taxon>Pseudomonadati</taxon>
        <taxon>Thermodesulfobacteriota</taxon>
        <taxon>Desulfobacteria</taxon>
        <taxon>Desulfobacterales</taxon>
        <taxon>Desulfosarcinaceae</taxon>
        <taxon>Desulfosarcina</taxon>
    </lineage>
</organism>